<comment type="similarity">
    <text evidence="1">Belongs to the bacterial solute-binding protein 5 family.</text>
</comment>
<dbReference type="OrthoDB" id="9801799at2"/>
<dbReference type="EMBL" id="QPJK01000001">
    <property type="protein sequence ID" value="RCW75557.1"/>
    <property type="molecule type" value="Genomic_DNA"/>
</dbReference>
<evidence type="ECO:0000313" key="5">
    <source>
        <dbReference type="EMBL" id="RCW75557.1"/>
    </source>
</evidence>
<proteinExistence type="inferred from homology"/>
<dbReference type="GO" id="GO:0043190">
    <property type="term" value="C:ATP-binding cassette (ABC) transporter complex"/>
    <property type="evidence" value="ECO:0007669"/>
    <property type="project" value="InterPro"/>
</dbReference>
<comment type="caution">
    <text evidence="5">The sequence shown here is derived from an EMBL/GenBank/DDBJ whole genome shotgun (WGS) entry which is preliminary data.</text>
</comment>
<dbReference type="RefSeq" id="WP_114465022.1">
    <property type="nucleotide sequence ID" value="NZ_QPJK01000001.1"/>
</dbReference>
<dbReference type="InterPro" id="IPR030678">
    <property type="entry name" value="Peptide/Ni-bd"/>
</dbReference>
<dbReference type="CDD" id="cd08517">
    <property type="entry name" value="PBP2_NikA_DppA_OppA_like_13"/>
    <property type="match status" value="1"/>
</dbReference>
<keyword evidence="6" id="KW-1185">Reference proteome</keyword>
<dbReference type="SUPFAM" id="SSF53850">
    <property type="entry name" value="Periplasmic binding protein-like II"/>
    <property type="match status" value="1"/>
</dbReference>
<evidence type="ECO:0000256" key="1">
    <source>
        <dbReference type="ARBA" id="ARBA00005695"/>
    </source>
</evidence>
<accession>A0A368Y9Q8</accession>
<evidence type="ECO:0000256" key="3">
    <source>
        <dbReference type="SAM" id="SignalP"/>
    </source>
</evidence>
<feature type="chain" id="PRO_5016760247" evidence="3">
    <location>
        <begin position="23"/>
        <end position="530"/>
    </location>
</feature>
<name>A0A368Y9Q8_9BURK</name>
<dbReference type="PANTHER" id="PTHR30290">
    <property type="entry name" value="PERIPLASMIC BINDING COMPONENT OF ABC TRANSPORTER"/>
    <property type="match status" value="1"/>
</dbReference>
<dbReference type="Proteomes" id="UP000252884">
    <property type="component" value="Unassembled WGS sequence"/>
</dbReference>
<dbReference type="GO" id="GO:0015833">
    <property type="term" value="P:peptide transport"/>
    <property type="evidence" value="ECO:0007669"/>
    <property type="project" value="TreeGrafter"/>
</dbReference>
<dbReference type="InterPro" id="IPR039424">
    <property type="entry name" value="SBP_5"/>
</dbReference>
<sequence length="530" mass="59196">MNAQKRCLLVRLLLAGAGILLAQLPGLAAAQEKPVAGGTLNMLVQPEPPSLMLGLNQLGPTQFAASKIYQSLLTYGPDLKPLPSLASAWTISPDGLTYTFVLHKNVKWHDGKPFTSADVVFSADKFLREVHPRLRALMNQRVESVKADGDDKVVFRLKEAFHPFIYAFEVSTMPMVPKHIYDGTDYRINPANNTPIGTGPFKLKEWKRGAYIHLVKNPDYFKPGLPYLEEIYLRVIPDAASRAVAFERGTVDVLRGGDVENFEVRRLQKLPNVGVTTAGWEMFSPNLWLQMNLRKAPFDKKEVRQAILHAMDRNFVVKNIFFNVGKVATGPISSATLYYDKNVPAYPYDMAKAKKMLADAGVKPGDYTIKVLPIPYGSVWDRLGEYTKQQLEQLGFKVTIEATDPGGWAKKVSDFDFDLTMNFLYQYADPAIGVTRNYVSTNIIKGTPFGNNHGYSNPEVDRLLGAAPLLKGADARQRMYSEAQRILVDEVAVGYLVEMQYATLYRTKVHNLVTTGIGLNETLDNVWIAK</sequence>
<dbReference type="GO" id="GO:1904680">
    <property type="term" value="F:peptide transmembrane transporter activity"/>
    <property type="evidence" value="ECO:0007669"/>
    <property type="project" value="TreeGrafter"/>
</dbReference>
<protein>
    <submittedName>
        <fullName evidence="5">Peptide/nickel transport system substrate-binding protein</fullName>
    </submittedName>
</protein>
<dbReference type="InterPro" id="IPR000914">
    <property type="entry name" value="SBP_5_dom"/>
</dbReference>
<reference evidence="5 6" key="1">
    <citation type="submission" date="2018-07" db="EMBL/GenBank/DDBJ databases">
        <title>Genomic Encyclopedia of Type Strains, Phase IV (KMG-IV): sequencing the most valuable type-strain genomes for metagenomic binning, comparative biology and taxonomic classification.</title>
        <authorList>
            <person name="Goeker M."/>
        </authorList>
    </citation>
    <scope>NUCLEOTIDE SEQUENCE [LARGE SCALE GENOMIC DNA]</scope>
    <source>
        <strain evidence="5 6">DSM 21634</strain>
    </source>
</reference>
<feature type="signal peptide" evidence="3">
    <location>
        <begin position="1"/>
        <end position="22"/>
    </location>
</feature>
<evidence type="ECO:0000313" key="6">
    <source>
        <dbReference type="Proteomes" id="UP000252884"/>
    </source>
</evidence>
<evidence type="ECO:0000259" key="4">
    <source>
        <dbReference type="Pfam" id="PF00496"/>
    </source>
</evidence>
<gene>
    <name evidence="5" type="ORF">DES41_101150</name>
</gene>
<evidence type="ECO:0000256" key="2">
    <source>
        <dbReference type="ARBA" id="ARBA00022729"/>
    </source>
</evidence>
<dbReference type="Gene3D" id="3.90.76.10">
    <property type="entry name" value="Dipeptide-binding Protein, Domain 1"/>
    <property type="match status" value="1"/>
</dbReference>
<dbReference type="Gene3D" id="3.10.105.10">
    <property type="entry name" value="Dipeptide-binding Protein, Domain 3"/>
    <property type="match status" value="1"/>
</dbReference>
<dbReference type="PIRSF" id="PIRSF002741">
    <property type="entry name" value="MppA"/>
    <property type="match status" value="1"/>
</dbReference>
<feature type="domain" description="Solute-binding protein family 5" evidence="4">
    <location>
        <begin position="81"/>
        <end position="431"/>
    </location>
</feature>
<keyword evidence="2 3" id="KW-0732">Signal</keyword>
<dbReference type="Pfam" id="PF00496">
    <property type="entry name" value="SBP_bac_5"/>
    <property type="match status" value="1"/>
</dbReference>
<dbReference type="PANTHER" id="PTHR30290:SF38">
    <property type="entry name" value="D,D-DIPEPTIDE-BINDING PERIPLASMIC PROTEIN DDPA-RELATED"/>
    <property type="match status" value="1"/>
</dbReference>
<organism evidence="5 6">
    <name type="scientific">Pseudorhodoferax soli</name>
    <dbReference type="NCBI Taxonomy" id="545864"/>
    <lineage>
        <taxon>Bacteria</taxon>
        <taxon>Pseudomonadati</taxon>
        <taxon>Pseudomonadota</taxon>
        <taxon>Betaproteobacteria</taxon>
        <taxon>Burkholderiales</taxon>
        <taxon>Comamonadaceae</taxon>
    </lineage>
</organism>
<dbReference type="GO" id="GO:0030288">
    <property type="term" value="C:outer membrane-bounded periplasmic space"/>
    <property type="evidence" value="ECO:0007669"/>
    <property type="project" value="UniProtKB-ARBA"/>
</dbReference>
<dbReference type="Gene3D" id="3.40.190.10">
    <property type="entry name" value="Periplasmic binding protein-like II"/>
    <property type="match status" value="1"/>
</dbReference>
<dbReference type="AlphaFoldDB" id="A0A368Y9Q8"/>